<accession>A0AA40CK75</accession>
<sequence length="151" mass="16838">MPDSRGKILGKRPLQRSIRSAASGDSSIRAPIALCMVLDQCGSAEALRRAGPYLGSLLSRHVEISTGKRRWKMGDRTDGGYVIGLRWFWASRCDRRAVRAEAGGMLERILHPDAIPSPSNEDKVQFTTTPPLLPWLDDMHPSARNELQMRD</sequence>
<evidence type="ECO:0000313" key="2">
    <source>
        <dbReference type="Proteomes" id="UP001174936"/>
    </source>
</evidence>
<dbReference type="AlphaFoldDB" id="A0AA40CK75"/>
<dbReference type="EMBL" id="JAULSV010000006">
    <property type="protein sequence ID" value="KAK0641452.1"/>
    <property type="molecule type" value="Genomic_DNA"/>
</dbReference>
<comment type="caution">
    <text evidence="1">The sequence shown here is derived from an EMBL/GenBank/DDBJ whole genome shotgun (WGS) entry which is preliminary data.</text>
</comment>
<dbReference type="Proteomes" id="UP001174936">
    <property type="component" value="Unassembled WGS sequence"/>
</dbReference>
<evidence type="ECO:0000313" key="1">
    <source>
        <dbReference type="EMBL" id="KAK0641452.1"/>
    </source>
</evidence>
<proteinExistence type="predicted"/>
<keyword evidence="2" id="KW-1185">Reference proteome</keyword>
<gene>
    <name evidence="1" type="ORF">B0T16DRAFT_393724</name>
</gene>
<protein>
    <submittedName>
        <fullName evidence="1">Uncharacterized protein</fullName>
    </submittedName>
</protein>
<reference evidence="1" key="1">
    <citation type="submission" date="2023-06" db="EMBL/GenBank/DDBJ databases">
        <title>Genome-scale phylogeny and comparative genomics of the fungal order Sordariales.</title>
        <authorList>
            <consortium name="Lawrence Berkeley National Laboratory"/>
            <person name="Hensen N."/>
            <person name="Bonometti L."/>
            <person name="Westerberg I."/>
            <person name="Brannstrom I.O."/>
            <person name="Guillou S."/>
            <person name="Cros-Aarteil S."/>
            <person name="Calhoun S."/>
            <person name="Haridas S."/>
            <person name="Kuo A."/>
            <person name="Mondo S."/>
            <person name="Pangilinan J."/>
            <person name="Riley R."/>
            <person name="Labutti K."/>
            <person name="Andreopoulos B."/>
            <person name="Lipzen A."/>
            <person name="Chen C."/>
            <person name="Yanf M."/>
            <person name="Daum C."/>
            <person name="Ng V."/>
            <person name="Clum A."/>
            <person name="Steindorff A."/>
            <person name="Ohm R."/>
            <person name="Martin F."/>
            <person name="Silar P."/>
            <person name="Natvig D."/>
            <person name="Lalanne C."/>
            <person name="Gautier V."/>
            <person name="Ament-Velasquez S.L."/>
            <person name="Kruys A."/>
            <person name="Hutchinson M.I."/>
            <person name="Powell A.J."/>
            <person name="Barry K."/>
            <person name="Miller A.N."/>
            <person name="Grigoriev I.V."/>
            <person name="Debuchy R."/>
            <person name="Gladieux P."/>
            <person name="Thoren M.H."/>
            <person name="Johannesson H."/>
        </authorList>
    </citation>
    <scope>NUCLEOTIDE SEQUENCE</scope>
    <source>
        <strain evidence="1">SMH2532-1</strain>
    </source>
</reference>
<name>A0AA40CK75_9PEZI</name>
<organism evidence="1 2">
    <name type="scientific">Cercophora newfieldiana</name>
    <dbReference type="NCBI Taxonomy" id="92897"/>
    <lineage>
        <taxon>Eukaryota</taxon>
        <taxon>Fungi</taxon>
        <taxon>Dikarya</taxon>
        <taxon>Ascomycota</taxon>
        <taxon>Pezizomycotina</taxon>
        <taxon>Sordariomycetes</taxon>
        <taxon>Sordariomycetidae</taxon>
        <taxon>Sordariales</taxon>
        <taxon>Lasiosphaeriaceae</taxon>
        <taxon>Cercophora</taxon>
    </lineage>
</organism>